<organism evidence="1 2">
    <name type="scientific">Fasciola gigantica</name>
    <name type="common">Giant liver fluke</name>
    <dbReference type="NCBI Taxonomy" id="46835"/>
    <lineage>
        <taxon>Eukaryota</taxon>
        <taxon>Metazoa</taxon>
        <taxon>Spiralia</taxon>
        <taxon>Lophotrochozoa</taxon>
        <taxon>Platyhelminthes</taxon>
        <taxon>Trematoda</taxon>
        <taxon>Digenea</taxon>
        <taxon>Plagiorchiida</taxon>
        <taxon>Echinostomata</taxon>
        <taxon>Echinostomatoidea</taxon>
        <taxon>Fasciolidae</taxon>
        <taxon>Fasciola</taxon>
    </lineage>
</organism>
<accession>A0A504YJ22</accession>
<comment type="caution">
    <text evidence="1">The sequence shown here is derived from an EMBL/GenBank/DDBJ whole genome shotgun (WGS) entry which is preliminary data.</text>
</comment>
<gene>
    <name evidence="1" type="ORF">FGIG_06067</name>
</gene>
<name>A0A504YJ22_FASGI</name>
<dbReference type="EMBL" id="SUNJ01009440">
    <property type="protein sequence ID" value="TPP60435.1"/>
    <property type="molecule type" value="Genomic_DNA"/>
</dbReference>
<keyword evidence="2" id="KW-1185">Reference proteome</keyword>
<evidence type="ECO:0000313" key="1">
    <source>
        <dbReference type="EMBL" id="TPP60435.1"/>
    </source>
</evidence>
<proteinExistence type="predicted"/>
<evidence type="ECO:0000313" key="2">
    <source>
        <dbReference type="Proteomes" id="UP000316759"/>
    </source>
</evidence>
<reference evidence="1 2" key="1">
    <citation type="submission" date="2019-04" db="EMBL/GenBank/DDBJ databases">
        <title>Annotation for the trematode Fasciola gigantica.</title>
        <authorList>
            <person name="Choi Y.-J."/>
        </authorList>
    </citation>
    <scope>NUCLEOTIDE SEQUENCE [LARGE SCALE GENOMIC DNA]</scope>
    <source>
        <strain evidence="1">Uganda_cow_1</strain>
    </source>
</reference>
<sequence>MCTELYCRFVRSTWPKVTDQCGKIYQTTVSASDLFTTFGPTDAFCSLRTLSSQSNERPLIIIIGDGVKKQSFLTEFFAPILFFNSPQSLYIC</sequence>
<dbReference type="Proteomes" id="UP000316759">
    <property type="component" value="Unassembled WGS sequence"/>
</dbReference>
<dbReference type="AlphaFoldDB" id="A0A504YJ22"/>
<protein>
    <submittedName>
        <fullName evidence="1">Uncharacterized protein</fullName>
    </submittedName>
</protein>